<proteinExistence type="predicted"/>
<sequence length="157" mass="18353">MPKIDKDYLLKKFPGKGGWTYAEIPEIPMDPKSPFGWVRVNVSIDGFEMKKYKLMPMGNGQLFLPVKAEIRKKIKKEAGDTVHVIMEIDQSSLETPQEILDCFANEPKSSFDFYNSLTQDEQKVYLDWIYDAKTEEKRAKRIIEMMDKLAEGRKFYQ</sequence>
<keyword evidence="2" id="KW-1185">Reference proteome</keyword>
<dbReference type="SUPFAM" id="SSF141694">
    <property type="entry name" value="AF2212/PG0164-like"/>
    <property type="match status" value="1"/>
</dbReference>
<gene>
    <name evidence="1" type="ORF">JR347_07245</name>
</gene>
<dbReference type="KEGG" id="fuv:JR347_07245"/>
<protein>
    <submittedName>
        <fullName evidence="1">DUF1905 domain-containing protein</fullName>
    </submittedName>
</protein>
<name>A0A974WNS1_9BACT</name>
<dbReference type="InterPro" id="IPR037079">
    <property type="entry name" value="AF2212/PG0164-like_sf"/>
</dbReference>
<dbReference type="AlphaFoldDB" id="A0A974WNS1"/>
<dbReference type="InterPro" id="IPR015018">
    <property type="entry name" value="DUF1905"/>
</dbReference>
<dbReference type="Pfam" id="PF13376">
    <property type="entry name" value="OmdA"/>
    <property type="match status" value="1"/>
</dbReference>
<reference evidence="1" key="1">
    <citation type="submission" date="2021-02" db="EMBL/GenBank/DDBJ databases">
        <title>Fulvivirga sp. S481 isolated from sea water.</title>
        <authorList>
            <person name="Bae S.S."/>
            <person name="Baek K."/>
        </authorList>
    </citation>
    <scope>NUCLEOTIDE SEQUENCE</scope>
    <source>
        <strain evidence="1">S481</strain>
    </source>
</reference>
<accession>A0A974WNS1</accession>
<dbReference type="RefSeq" id="WP_205723382.1">
    <property type="nucleotide sequence ID" value="NZ_CP070608.1"/>
</dbReference>
<organism evidence="1 2">
    <name type="scientific">Fulvivirga lutea</name>
    <dbReference type="NCBI Taxonomy" id="2810512"/>
    <lineage>
        <taxon>Bacteria</taxon>
        <taxon>Pseudomonadati</taxon>
        <taxon>Bacteroidota</taxon>
        <taxon>Cytophagia</taxon>
        <taxon>Cytophagales</taxon>
        <taxon>Fulvivirgaceae</taxon>
        <taxon>Fulvivirga</taxon>
    </lineage>
</organism>
<dbReference type="Proteomes" id="UP000662783">
    <property type="component" value="Chromosome"/>
</dbReference>
<evidence type="ECO:0000313" key="2">
    <source>
        <dbReference type="Proteomes" id="UP000662783"/>
    </source>
</evidence>
<evidence type="ECO:0000313" key="1">
    <source>
        <dbReference type="EMBL" id="QSE98868.1"/>
    </source>
</evidence>
<dbReference type="Gene3D" id="2.40.30.100">
    <property type="entry name" value="AF2212/PG0164-like"/>
    <property type="match status" value="1"/>
</dbReference>
<dbReference type="EMBL" id="CP070608">
    <property type="protein sequence ID" value="QSE98868.1"/>
    <property type="molecule type" value="Genomic_DNA"/>
</dbReference>
<dbReference type="Pfam" id="PF08922">
    <property type="entry name" value="DUF1905"/>
    <property type="match status" value="1"/>
</dbReference>